<evidence type="ECO:0000256" key="11">
    <source>
        <dbReference type="ARBA" id="ARBA00023180"/>
    </source>
</evidence>
<dbReference type="InterPro" id="IPR055414">
    <property type="entry name" value="LRR_R13L4/SHOC2-like"/>
</dbReference>
<dbReference type="Pfam" id="PF23598">
    <property type="entry name" value="LRR_14"/>
    <property type="match status" value="1"/>
</dbReference>
<feature type="transmembrane region" description="Helical" evidence="12">
    <location>
        <begin position="425"/>
        <end position="451"/>
    </location>
</feature>
<dbReference type="FunFam" id="1.10.510.10:FF:000431">
    <property type="entry name" value="Putative inactive leucine-rich repeat receptor-like protein kinase"/>
    <property type="match status" value="1"/>
</dbReference>
<keyword evidence="3" id="KW-1003">Cell membrane</keyword>
<dbReference type="PANTHER" id="PTHR48052">
    <property type="entry name" value="UNNAMED PRODUCT"/>
    <property type="match status" value="1"/>
</dbReference>
<dbReference type="PANTHER" id="PTHR48052:SF29">
    <property type="entry name" value="PROTEIN KINASE DOMAIN-CONTAINING PROTEIN"/>
    <property type="match status" value="1"/>
</dbReference>
<dbReference type="InterPro" id="IPR032675">
    <property type="entry name" value="LRR_dom_sf"/>
</dbReference>
<proteinExistence type="inferred from homology"/>
<feature type="domain" description="Protein kinase" evidence="13">
    <location>
        <begin position="514"/>
        <end position="789"/>
    </location>
</feature>
<evidence type="ECO:0000259" key="13">
    <source>
        <dbReference type="PROSITE" id="PS50011"/>
    </source>
</evidence>
<dbReference type="Proteomes" id="UP000827889">
    <property type="component" value="Chromosome 8"/>
</dbReference>
<dbReference type="OrthoDB" id="676979at2759"/>
<reference evidence="15" key="1">
    <citation type="submission" date="2025-08" db="UniProtKB">
        <authorList>
            <consortium name="RefSeq"/>
        </authorList>
    </citation>
    <scope>IDENTIFICATION</scope>
    <source>
        <tissue evidence="15">Leaf</tissue>
    </source>
</reference>
<evidence type="ECO:0000313" key="15">
    <source>
        <dbReference type="RefSeq" id="XP_030551038.1"/>
    </source>
</evidence>
<keyword evidence="7" id="KW-0677">Repeat</keyword>
<dbReference type="Gene3D" id="3.30.200.20">
    <property type="entry name" value="Phosphorylase Kinase, domain 1"/>
    <property type="match status" value="1"/>
</dbReference>
<dbReference type="GO" id="GO:0005524">
    <property type="term" value="F:ATP binding"/>
    <property type="evidence" value="ECO:0007669"/>
    <property type="project" value="InterPro"/>
</dbReference>
<dbReference type="InterPro" id="IPR001611">
    <property type="entry name" value="Leu-rich_rpt"/>
</dbReference>
<keyword evidence="14" id="KW-1185">Reference proteome</keyword>
<keyword evidence="8 12" id="KW-1133">Transmembrane helix</keyword>
<dbReference type="PROSITE" id="PS51450">
    <property type="entry name" value="LRR"/>
    <property type="match status" value="1"/>
</dbReference>
<organism evidence="14 15">
    <name type="scientific">Rhodamnia argentea</name>
    <dbReference type="NCBI Taxonomy" id="178133"/>
    <lineage>
        <taxon>Eukaryota</taxon>
        <taxon>Viridiplantae</taxon>
        <taxon>Streptophyta</taxon>
        <taxon>Embryophyta</taxon>
        <taxon>Tracheophyta</taxon>
        <taxon>Spermatophyta</taxon>
        <taxon>Magnoliopsida</taxon>
        <taxon>eudicotyledons</taxon>
        <taxon>Gunneridae</taxon>
        <taxon>Pentapetalae</taxon>
        <taxon>rosids</taxon>
        <taxon>malvids</taxon>
        <taxon>Myrtales</taxon>
        <taxon>Myrtaceae</taxon>
        <taxon>Myrtoideae</taxon>
        <taxon>Myrteae</taxon>
        <taxon>Australasian group</taxon>
        <taxon>Rhodamnia</taxon>
    </lineage>
</organism>
<dbReference type="FunFam" id="3.80.10.10:FF:000041">
    <property type="entry name" value="LRR receptor-like serine/threonine-protein kinase ERECTA"/>
    <property type="match status" value="1"/>
</dbReference>
<dbReference type="KEGG" id="rarg:115755692"/>
<dbReference type="SUPFAM" id="SSF52058">
    <property type="entry name" value="L domain-like"/>
    <property type="match status" value="1"/>
</dbReference>
<comment type="similarity">
    <text evidence="2">Belongs to the RLP family.</text>
</comment>
<dbReference type="GO" id="GO:0005886">
    <property type="term" value="C:plasma membrane"/>
    <property type="evidence" value="ECO:0007669"/>
    <property type="project" value="UniProtKB-SubCell"/>
</dbReference>
<keyword evidence="6" id="KW-0732">Signal</keyword>
<dbReference type="InterPro" id="IPR000719">
    <property type="entry name" value="Prot_kinase_dom"/>
</dbReference>
<keyword evidence="5 12" id="KW-0812">Transmembrane</keyword>
<keyword evidence="9 12" id="KW-0472">Membrane</keyword>
<evidence type="ECO:0000313" key="14">
    <source>
        <dbReference type="Proteomes" id="UP000827889"/>
    </source>
</evidence>
<dbReference type="SUPFAM" id="SSF56112">
    <property type="entry name" value="Protein kinase-like (PK-like)"/>
    <property type="match status" value="1"/>
</dbReference>
<evidence type="ECO:0000256" key="3">
    <source>
        <dbReference type="ARBA" id="ARBA00022475"/>
    </source>
</evidence>
<sequence>MAELAREREREFNPFILQFFKISGNSSIFILTSLSLMAKQAFNPFLLVLLVISISTHHSDQLEYSQSQALFRVQKLFHYPPALSSFHNTTDLCNIDPTPSFTLVCYEDSLTQLQINGQEGIFPLPQHFSTFDFFSTLTAFSSLRVLTLVSLGLGGPIPDVVGNLSSLEILNMSSNSFYGAIPEEVSHLKNLQTLILDHNRLVGQVPSRVSSPLLLAVLSLRNNSLNGSLPSTFSSMESLRILALSGNGLSGEIPDLHNLTNLQVLDLENNNFGPRFPNLSTRLVSLNFRRNKFALGIPEKLRSFYQLQKFDVSLNGFVGPFLPLLMSLPSMRYLDISGNQFTGMLLQNMSCSPELAFVNMSYNLLTGDLPTCLESESTVVLYSKNCLKNEDQEQRPLVFCHNEALAVDVLPPQWKHEKRSGKAKAALVFGVVGGVVGAVTAMALAFFLAFMKLQRRSEDQPPTAQLITEKASTTCNLKLLSDARYISQTMKMGASIPAYRTFALEELKNATNNFDNLCLLEDGSHCQIYKGRLADSTLVAIRRIKTEKRHSSQYYMPIIERISKLRHENLISTLGHCFECYPEDSSVCRIYLMFEFAVNGTLRDQISGGHLRKTFSWTQRIVAAMEIMKGIQFLHTGIVPGVYSNNMKITDVQLDRDLHVKLSKYNLPLLSDDCGRASSRVQLPRAIGSNRTRGKDNEKSDVYEMGVILLELIAGRPITSNNEVRLLKDLVQVSLLADDGARRSIVDHTLQKKCSDESLRVMMDICIRCLSEEQSHRPSVEDVLWNLQFATQVQDSLRHDFQFDQDLTVPSFLEL</sequence>
<dbReference type="Gene3D" id="1.10.510.10">
    <property type="entry name" value="Transferase(Phosphotransferase) domain 1"/>
    <property type="match status" value="1"/>
</dbReference>
<gene>
    <name evidence="15" type="primary">LOC115755692</name>
</gene>
<dbReference type="Gene3D" id="3.80.10.10">
    <property type="entry name" value="Ribonuclease Inhibitor"/>
    <property type="match status" value="2"/>
</dbReference>
<evidence type="ECO:0000256" key="6">
    <source>
        <dbReference type="ARBA" id="ARBA00022729"/>
    </source>
</evidence>
<dbReference type="GO" id="GO:0004672">
    <property type="term" value="F:protein kinase activity"/>
    <property type="evidence" value="ECO:0007669"/>
    <property type="project" value="InterPro"/>
</dbReference>
<evidence type="ECO:0000256" key="12">
    <source>
        <dbReference type="SAM" id="Phobius"/>
    </source>
</evidence>
<evidence type="ECO:0000256" key="9">
    <source>
        <dbReference type="ARBA" id="ARBA00023136"/>
    </source>
</evidence>
<dbReference type="AlphaFoldDB" id="A0A8B8QXI8"/>
<evidence type="ECO:0000256" key="4">
    <source>
        <dbReference type="ARBA" id="ARBA00022614"/>
    </source>
</evidence>
<evidence type="ECO:0000256" key="1">
    <source>
        <dbReference type="ARBA" id="ARBA00004251"/>
    </source>
</evidence>
<evidence type="ECO:0000256" key="2">
    <source>
        <dbReference type="ARBA" id="ARBA00009592"/>
    </source>
</evidence>
<dbReference type="Pfam" id="PF00069">
    <property type="entry name" value="Pkinase"/>
    <property type="match status" value="1"/>
</dbReference>
<comment type="subcellular location">
    <subcellularLocation>
        <location evidence="1">Cell membrane</location>
        <topology evidence="1">Single-pass type I membrane protein</topology>
    </subcellularLocation>
</comment>
<keyword evidence="10" id="KW-0675">Receptor</keyword>
<evidence type="ECO:0000256" key="7">
    <source>
        <dbReference type="ARBA" id="ARBA00022737"/>
    </source>
</evidence>
<keyword evidence="11" id="KW-0325">Glycoprotein</keyword>
<name>A0A8B8QXI8_9MYRT</name>
<dbReference type="PROSITE" id="PS50011">
    <property type="entry name" value="PROTEIN_KINASE_DOM"/>
    <property type="match status" value="1"/>
</dbReference>
<evidence type="ECO:0000256" key="10">
    <source>
        <dbReference type="ARBA" id="ARBA00023170"/>
    </source>
</evidence>
<keyword evidence="4" id="KW-0433">Leucine-rich repeat</keyword>
<protein>
    <submittedName>
        <fullName evidence="15">Probable inactive leucine-rich repeat receptor-like protein kinase At3g03770 isoform X1</fullName>
    </submittedName>
</protein>
<accession>A0A8B8QXI8</accession>
<evidence type="ECO:0000256" key="5">
    <source>
        <dbReference type="ARBA" id="ARBA00022692"/>
    </source>
</evidence>
<dbReference type="InterPro" id="IPR011009">
    <property type="entry name" value="Kinase-like_dom_sf"/>
</dbReference>
<evidence type="ECO:0000256" key="8">
    <source>
        <dbReference type="ARBA" id="ARBA00022989"/>
    </source>
</evidence>
<dbReference type="GeneID" id="115755692"/>
<dbReference type="RefSeq" id="XP_030551038.1">
    <property type="nucleotide sequence ID" value="XM_030695178.2"/>
</dbReference>